<evidence type="ECO:0008006" key="5">
    <source>
        <dbReference type="Google" id="ProtNLM"/>
    </source>
</evidence>
<protein>
    <recommendedName>
        <fullName evidence="5">Transmembrane protein</fullName>
    </recommendedName>
</protein>
<name>A0AAV7VVM1_PLEWA</name>
<keyword evidence="2" id="KW-0732">Signal</keyword>
<comment type="caution">
    <text evidence="3">The sequence shown here is derived from an EMBL/GenBank/DDBJ whole genome shotgun (WGS) entry which is preliminary data.</text>
</comment>
<evidence type="ECO:0000313" key="3">
    <source>
        <dbReference type="EMBL" id="KAJ1204831.1"/>
    </source>
</evidence>
<feature type="region of interest" description="Disordered" evidence="1">
    <location>
        <begin position="202"/>
        <end position="271"/>
    </location>
</feature>
<feature type="compositionally biased region" description="Basic and acidic residues" evidence="1">
    <location>
        <begin position="203"/>
        <end position="217"/>
    </location>
</feature>
<feature type="chain" id="PRO_5043798622" description="Transmembrane protein" evidence="2">
    <location>
        <begin position="24"/>
        <end position="304"/>
    </location>
</feature>
<feature type="compositionally biased region" description="Basic and acidic residues" evidence="1">
    <location>
        <begin position="250"/>
        <end position="269"/>
    </location>
</feature>
<evidence type="ECO:0000256" key="2">
    <source>
        <dbReference type="SAM" id="SignalP"/>
    </source>
</evidence>
<dbReference type="EMBL" id="JANPWB010000002">
    <property type="protein sequence ID" value="KAJ1204831.1"/>
    <property type="molecule type" value="Genomic_DNA"/>
</dbReference>
<proteinExistence type="predicted"/>
<gene>
    <name evidence="3" type="ORF">NDU88_000269</name>
</gene>
<feature type="compositionally biased region" description="Basic and acidic residues" evidence="1">
    <location>
        <begin position="224"/>
        <end position="240"/>
    </location>
</feature>
<dbReference type="AlphaFoldDB" id="A0AAV7VVM1"/>
<evidence type="ECO:0000256" key="1">
    <source>
        <dbReference type="SAM" id="MobiDB-lite"/>
    </source>
</evidence>
<keyword evidence="4" id="KW-1185">Reference proteome</keyword>
<evidence type="ECO:0000313" key="4">
    <source>
        <dbReference type="Proteomes" id="UP001066276"/>
    </source>
</evidence>
<feature type="signal peptide" evidence="2">
    <location>
        <begin position="1"/>
        <end position="23"/>
    </location>
</feature>
<dbReference type="Proteomes" id="UP001066276">
    <property type="component" value="Chromosome 1_2"/>
</dbReference>
<accession>A0AAV7VVM1</accession>
<reference evidence="3" key="1">
    <citation type="journal article" date="2022" name="bioRxiv">
        <title>Sequencing and chromosome-scale assembly of the giantPleurodeles waltlgenome.</title>
        <authorList>
            <person name="Brown T."/>
            <person name="Elewa A."/>
            <person name="Iarovenko S."/>
            <person name="Subramanian E."/>
            <person name="Araus A.J."/>
            <person name="Petzold A."/>
            <person name="Susuki M."/>
            <person name="Suzuki K.-i.T."/>
            <person name="Hayashi T."/>
            <person name="Toyoda A."/>
            <person name="Oliveira C."/>
            <person name="Osipova E."/>
            <person name="Leigh N.D."/>
            <person name="Simon A."/>
            <person name="Yun M.H."/>
        </authorList>
    </citation>
    <scope>NUCLEOTIDE SEQUENCE</scope>
    <source>
        <strain evidence="3">20211129_DDA</strain>
        <tissue evidence="3">Liver</tissue>
    </source>
</reference>
<organism evidence="3 4">
    <name type="scientific">Pleurodeles waltl</name>
    <name type="common">Iberian ribbed newt</name>
    <dbReference type="NCBI Taxonomy" id="8319"/>
    <lineage>
        <taxon>Eukaryota</taxon>
        <taxon>Metazoa</taxon>
        <taxon>Chordata</taxon>
        <taxon>Craniata</taxon>
        <taxon>Vertebrata</taxon>
        <taxon>Euteleostomi</taxon>
        <taxon>Amphibia</taxon>
        <taxon>Batrachia</taxon>
        <taxon>Caudata</taxon>
        <taxon>Salamandroidea</taxon>
        <taxon>Salamandridae</taxon>
        <taxon>Pleurodelinae</taxon>
        <taxon>Pleurodeles</taxon>
    </lineage>
</organism>
<sequence>MHSSTSLAAWRLSLLCCSTRLQFERVPLSALERFASSAFVVCAARGYFVCSNTARPRPAGCIIVLLAGYTAAPALSKVCAQALAVFRSCCLLVSIALKCTNNSESLTIGLGDTQILIFLLYNSNRTDQISCLAIISTLLQPLISILHRAFSPFNRRLLKQPGCYTGPTIRGWPINKCPRGTSANHPRLLECASPEVDGYVETPEGREKARGRTERVHATSGNEEDARPETEEANYRRTEETSVESAVTEMTRESEFSAEADSRQEDANSTRHVRGGRWLLQVRAYLPNLYSYVTGMKAGKREDA</sequence>